<dbReference type="PANTHER" id="PTHR30354:SF25">
    <property type="entry name" value="INNER MEMBRANE PERMEASE YGBN"/>
    <property type="match status" value="1"/>
</dbReference>
<dbReference type="AlphaFoldDB" id="A0A3S4G9M9"/>
<name>A0A3S4G9M9_KLEPN</name>
<reference evidence="2 3" key="1">
    <citation type="submission" date="2018-12" db="EMBL/GenBank/DDBJ databases">
        <authorList>
            <consortium name="Pathogen Informatics"/>
        </authorList>
    </citation>
    <scope>NUCLEOTIDE SEQUENCE [LARGE SCALE GENOMIC DNA]</scope>
    <source>
        <strain evidence="2 3">NCTC13635</strain>
    </source>
</reference>
<feature type="transmembrane region" description="Helical" evidence="1">
    <location>
        <begin position="102"/>
        <end position="131"/>
    </location>
</feature>
<dbReference type="InterPro" id="IPR003474">
    <property type="entry name" value="Glcn_transporter"/>
</dbReference>
<dbReference type="Proteomes" id="UP000282433">
    <property type="component" value="Chromosome"/>
</dbReference>
<feature type="transmembrane region" description="Helical" evidence="1">
    <location>
        <begin position="237"/>
        <end position="261"/>
    </location>
</feature>
<dbReference type="PANTHER" id="PTHR30354">
    <property type="entry name" value="GNT FAMILY GLUCONATE TRANSPORTER"/>
    <property type="match status" value="1"/>
</dbReference>
<evidence type="ECO:0000256" key="1">
    <source>
        <dbReference type="SAM" id="Phobius"/>
    </source>
</evidence>
<evidence type="ECO:0000313" key="2">
    <source>
        <dbReference type="EMBL" id="VEA99355.1"/>
    </source>
</evidence>
<keyword evidence="1" id="KW-0472">Membrane</keyword>
<feature type="transmembrane region" description="Helical" evidence="1">
    <location>
        <begin position="315"/>
        <end position="336"/>
    </location>
</feature>
<feature type="transmembrane region" description="Helical" evidence="1">
    <location>
        <begin position="392"/>
        <end position="409"/>
    </location>
</feature>
<dbReference type="NCBIfam" id="TIGR00791">
    <property type="entry name" value="gntP"/>
    <property type="match status" value="1"/>
</dbReference>
<accession>A0A3S4G9M9</accession>
<feature type="transmembrane region" description="Helical" evidence="1">
    <location>
        <begin position="177"/>
        <end position="197"/>
    </location>
</feature>
<feature type="transmembrane region" description="Helical" evidence="1">
    <location>
        <begin position="273"/>
        <end position="294"/>
    </location>
</feature>
<keyword evidence="1" id="KW-0812">Transmembrane</keyword>
<dbReference type="GO" id="GO:0005886">
    <property type="term" value="C:plasma membrane"/>
    <property type="evidence" value="ECO:0007669"/>
    <property type="project" value="TreeGrafter"/>
</dbReference>
<dbReference type="GO" id="GO:0015128">
    <property type="term" value="F:gluconate transmembrane transporter activity"/>
    <property type="evidence" value="ECO:0007669"/>
    <property type="project" value="InterPro"/>
</dbReference>
<dbReference type="PIRSF" id="PIRSF002746">
    <property type="entry name" value="Gluconate_transporter"/>
    <property type="match status" value="1"/>
</dbReference>
<dbReference type="NCBIfam" id="NF007332">
    <property type="entry name" value="PRK09821.1"/>
    <property type="match status" value="1"/>
</dbReference>
<organism evidence="2 3">
    <name type="scientific">Klebsiella pneumoniae</name>
    <dbReference type="NCBI Taxonomy" id="573"/>
    <lineage>
        <taxon>Bacteria</taxon>
        <taxon>Pseudomonadati</taxon>
        <taxon>Pseudomonadota</taxon>
        <taxon>Gammaproteobacteria</taxon>
        <taxon>Enterobacterales</taxon>
        <taxon>Enterobacteriaceae</taxon>
        <taxon>Klebsiella/Raoultella group</taxon>
        <taxon>Klebsiella</taxon>
        <taxon>Klebsiella pneumoniae complex</taxon>
    </lineage>
</organism>
<feature type="transmembrane region" description="Helical" evidence="1">
    <location>
        <begin position="61"/>
        <end position="82"/>
    </location>
</feature>
<evidence type="ECO:0000313" key="3">
    <source>
        <dbReference type="Proteomes" id="UP000282433"/>
    </source>
</evidence>
<feature type="transmembrane region" description="Helical" evidence="1">
    <location>
        <begin position="444"/>
        <end position="465"/>
    </location>
</feature>
<feature type="transmembrane region" description="Helical" evidence="1">
    <location>
        <begin position="34"/>
        <end position="54"/>
    </location>
</feature>
<protein>
    <submittedName>
        <fullName evidence="2">Gluconate permease</fullName>
    </submittedName>
</protein>
<keyword evidence="1" id="KW-1133">Transmembrane helix</keyword>
<gene>
    <name evidence="2" type="primary">ygbN</name>
    <name evidence="2" type="ORF">NCTC13635_00492</name>
</gene>
<dbReference type="EMBL" id="LR134162">
    <property type="protein sequence ID" value="VEA99355.1"/>
    <property type="molecule type" value="Genomic_DNA"/>
</dbReference>
<dbReference type="Pfam" id="PF02447">
    <property type="entry name" value="GntP_permease"/>
    <property type="match status" value="1"/>
</dbReference>
<sequence>MSTSALLLIALASVVLLLLLVIKAKAHPFVALLIVSLLVAFATGIPADKIITTIEKGMGGLLGHIASIIILGSMLGVLIEMSGGAESLAKTLTGVLGAKRTIAALTIVAFILGTPVFFEVGFIIIIPLIYGFSKVAHVSPLKFGLPMAGVMLTVHVALPTHPGAAAAAGILHSDVGWLMLAGIGVSVVVGIVGYFVARFINRRHYHLSINVLEQQQTAEVPDLSVNAQQTRLPPPNALVIGGLIVVPIMLIVSGTLCQALLLPESAVRQLMTVIGTPPVALLISLGLASWTLGIRRRMSLKKLGEVTGSAIPSSADVILVAGAGGAFGGVLVASGIGNALAEALETIHLPLMPAAFLLSLVLRASQGSATVAILTTSGLLSQAVVGLEPLQLVLVTLATCFGSLGLSHVNDAGFWVVTRYLGLSGAGWTQNLDRLDNHHGGDGLSHHLAAVVCALMLTWVAPATLTSPRHRP</sequence>
<proteinExistence type="predicted"/>